<keyword evidence="3" id="KW-1185">Reference proteome</keyword>
<organism evidence="2 3">
    <name type="scientific">Pilimelia columellifera subsp. columellifera</name>
    <dbReference type="NCBI Taxonomy" id="706583"/>
    <lineage>
        <taxon>Bacteria</taxon>
        <taxon>Bacillati</taxon>
        <taxon>Actinomycetota</taxon>
        <taxon>Actinomycetes</taxon>
        <taxon>Micromonosporales</taxon>
        <taxon>Micromonosporaceae</taxon>
        <taxon>Pilimelia</taxon>
    </lineage>
</organism>
<reference evidence="2 3" key="1">
    <citation type="journal article" date="2019" name="Int. J. Syst. Evol. Microbiol.">
        <title>The Global Catalogue of Microorganisms (GCM) 10K type strain sequencing project: providing services to taxonomists for standard genome sequencing and annotation.</title>
        <authorList>
            <consortium name="The Broad Institute Genomics Platform"/>
            <consortium name="The Broad Institute Genome Sequencing Center for Infectious Disease"/>
            <person name="Wu L."/>
            <person name="Ma J."/>
        </authorList>
    </citation>
    <scope>NUCLEOTIDE SEQUENCE [LARGE SCALE GENOMIC DNA]</scope>
    <source>
        <strain evidence="2 3">JCM 3367</strain>
    </source>
</reference>
<evidence type="ECO:0000313" key="2">
    <source>
        <dbReference type="EMBL" id="GAA2522697.1"/>
    </source>
</evidence>
<dbReference type="EMBL" id="BAAARY010000008">
    <property type="protein sequence ID" value="GAA2522697.1"/>
    <property type="molecule type" value="Genomic_DNA"/>
</dbReference>
<dbReference type="Proteomes" id="UP001499978">
    <property type="component" value="Unassembled WGS sequence"/>
</dbReference>
<evidence type="ECO:0000256" key="1">
    <source>
        <dbReference type="SAM" id="MobiDB-lite"/>
    </source>
</evidence>
<accession>A0ABN3NMB3</accession>
<sequence length="70" mass="7382">MAALAETERGGLTFGSVSGGAAHPSRNHTHPADPRTPQSIGRQSRRAVTANERHLRPATATPAAGLMRDR</sequence>
<evidence type="ECO:0000313" key="3">
    <source>
        <dbReference type="Proteomes" id="UP001499978"/>
    </source>
</evidence>
<protein>
    <submittedName>
        <fullName evidence="2">Uncharacterized protein</fullName>
    </submittedName>
</protein>
<proteinExistence type="predicted"/>
<comment type="caution">
    <text evidence="2">The sequence shown here is derived from an EMBL/GenBank/DDBJ whole genome shotgun (WGS) entry which is preliminary data.</text>
</comment>
<feature type="region of interest" description="Disordered" evidence="1">
    <location>
        <begin position="1"/>
        <end position="70"/>
    </location>
</feature>
<name>A0ABN3NMB3_9ACTN</name>
<gene>
    <name evidence="2" type="ORF">GCM10010201_21020</name>
</gene>